<evidence type="ECO:0000313" key="4">
    <source>
        <dbReference type="Proteomes" id="UP000289738"/>
    </source>
</evidence>
<dbReference type="AlphaFoldDB" id="A0A445B7C0"/>
<dbReference type="EMBL" id="SDMP01000010">
    <property type="protein sequence ID" value="RYR34567.1"/>
    <property type="molecule type" value="Genomic_DNA"/>
</dbReference>
<dbReference type="GO" id="GO:0007034">
    <property type="term" value="P:vacuolar transport"/>
    <property type="evidence" value="ECO:0007669"/>
    <property type="project" value="TreeGrafter"/>
</dbReference>
<sequence length="386" mass="43904">MLDISENSRIEAPLLQYLSIMIQNMDNEHAIYYCFSNGYINSIILHPYELDGGDLAPYYMSFLRAVSGKINRDTLCLLVNVHGDAVVSFPLYTEALRFAHHEEKMIQTVVRTIALNIYNGISHLGSDLSAITSLYILSRLLQVVGGRSMINNVAGVILYHVLNLNARTLSEGNASDSSALRSHNVSQENDQDLDPMDILPRAINFWEAASSTVKMKDDLLASLRYRTSPFISFSNFLLMSRLIPSSDSCPSRPNIWFSNVSGTPTPSCVMQQRYRMAKTTKKWLQSCHPLPTTNLELRRSQYGTGFLTFSLLFLLLWRLENYFDGRIKNSLHILYSKADIIRDALHQDDLEKTAYHPEDVHKSHIGCQEMPKQVTFEDELPSLNHY</sequence>
<protein>
    <recommendedName>
        <fullName evidence="2">FPL domain-containing protein</fullName>
    </recommendedName>
</protein>
<dbReference type="GO" id="GO:1901096">
    <property type="term" value="P:regulation of autophagosome maturation"/>
    <property type="evidence" value="ECO:0007669"/>
    <property type="project" value="TreeGrafter"/>
</dbReference>
<dbReference type="Proteomes" id="UP000289738">
    <property type="component" value="Chromosome A10"/>
</dbReference>
<dbReference type="InterPro" id="IPR039272">
    <property type="entry name" value="CLEC16A/TT9"/>
</dbReference>
<dbReference type="InterPro" id="IPR019155">
    <property type="entry name" value="CLEC16A/TT9_N"/>
</dbReference>
<dbReference type="GO" id="GO:0005770">
    <property type="term" value="C:late endosome"/>
    <property type="evidence" value="ECO:0007669"/>
    <property type="project" value="TreeGrafter"/>
</dbReference>
<proteinExistence type="predicted"/>
<feature type="domain" description="FPL" evidence="2">
    <location>
        <begin position="3"/>
        <end position="118"/>
    </location>
</feature>
<comment type="caution">
    <text evidence="3">The sequence shown here is derived from an EMBL/GenBank/DDBJ whole genome shotgun (WGS) entry which is preliminary data.</text>
</comment>
<keyword evidence="4" id="KW-1185">Reference proteome</keyword>
<dbReference type="GO" id="GO:0006914">
    <property type="term" value="P:autophagy"/>
    <property type="evidence" value="ECO:0007669"/>
    <property type="project" value="UniProtKB-KW"/>
</dbReference>
<evidence type="ECO:0000313" key="3">
    <source>
        <dbReference type="EMBL" id="RYR34567.1"/>
    </source>
</evidence>
<reference evidence="3 4" key="1">
    <citation type="submission" date="2019-01" db="EMBL/GenBank/DDBJ databases">
        <title>Sequencing of cultivated peanut Arachis hypogaea provides insights into genome evolution and oil improvement.</title>
        <authorList>
            <person name="Chen X."/>
        </authorList>
    </citation>
    <scope>NUCLEOTIDE SEQUENCE [LARGE SCALE GENOMIC DNA]</scope>
    <source>
        <strain evidence="4">cv. Fuhuasheng</strain>
        <tissue evidence="3">Leaves</tissue>
    </source>
</reference>
<keyword evidence="1" id="KW-0072">Autophagy</keyword>
<organism evidence="3 4">
    <name type="scientific">Arachis hypogaea</name>
    <name type="common">Peanut</name>
    <dbReference type="NCBI Taxonomy" id="3818"/>
    <lineage>
        <taxon>Eukaryota</taxon>
        <taxon>Viridiplantae</taxon>
        <taxon>Streptophyta</taxon>
        <taxon>Embryophyta</taxon>
        <taxon>Tracheophyta</taxon>
        <taxon>Spermatophyta</taxon>
        <taxon>Magnoliopsida</taxon>
        <taxon>eudicotyledons</taxon>
        <taxon>Gunneridae</taxon>
        <taxon>Pentapetalae</taxon>
        <taxon>rosids</taxon>
        <taxon>fabids</taxon>
        <taxon>Fabales</taxon>
        <taxon>Fabaceae</taxon>
        <taxon>Papilionoideae</taxon>
        <taxon>50 kb inversion clade</taxon>
        <taxon>dalbergioids sensu lato</taxon>
        <taxon>Dalbergieae</taxon>
        <taxon>Pterocarpus clade</taxon>
        <taxon>Arachis</taxon>
    </lineage>
</organism>
<dbReference type="PANTHER" id="PTHR21481">
    <property type="entry name" value="PROTEIN CLEC16A"/>
    <property type="match status" value="1"/>
</dbReference>
<evidence type="ECO:0000256" key="1">
    <source>
        <dbReference type="ARBA" id="ARBA00023006"/>
    </source>
</evidence>
<dbReference type="PANTHER" id="PTHR21481:SF0">
    <property type="entry name" value="PROTEIN CLEC16A"/>
    <property type="match status" value="1"/>
</dbReference>
<accession>A0A445B7C0</accession>
<gene>
    <name evidence="3" type="ORF">Ahy_A10g049514</name>
</gene>
<name>A0A445B7C0_ARAHY</name>
<dbReference type="GO" id="GO:0016197">
    <property type="term" value="P:endosomal transport"/>
    <property type="evidence" value="ECO:0007669"/>
    <property type="project" value="TreeGrafter"/>
</dbReference>
<dbReference type="Pfam" id="PF09758">
    <property type="entry name" value="FPL"/>
    <property type="match status" value="1"/>
</dbReference>
<evidence type="ECO:0000259" key="2">
    <source>
        <dbReference type="Pfam" id="PF09758"/>
    </source>
</evidence>
<dbReference type="GO" id="GO:0005794">
    <property type="term" value="C:Golgi apparatus"/>
    <property type="evidence" value="ECO:0007669"/>
    <property type="project" value="TreeGrafter"/>
</dbReference>